<dbReference type="InterPro" id="IPR000866">
    <property type="entry name" value="AhpC/TSA"/>
</dbReference>
<keyword evidence="4" id="KW-1185">Reference proteome</keyword>
<dbReference type="GO" id="GO:0016491">
    <property type="term" value="F:oxidoreductase activity"/>
    <property type="evidence" value="ECO:0007669"/>
    <property type="project" value="InterPro"/>
</dbReference>
<dbReference type="EMBL" id="CP055156">
    <property type="protein sequence ID" value="QNF31911.1"/>
    <property type="molecule type" value="Genomic_DNA"/>
</dbReference>
<keyword evidence="1" id="KW-0732">Signal</keyword>
<gene>
    <name evidence="3" type="ORF">HUW51_03925</name>
</gene>
<dbReference type="PANTHER" id="PTHR43640">
    <property type="entry name" value="OS07G0260300 PROTEIN"/>
    <property type="match status" value="1"/>
</dbReference>
<dbReference type="AlphaFoldDB" id="A0A7G7G427"/>
<dbReference type="InterPro" id="IPR047262">
    <property type="entry name" value="PRX-like1"/>
</dbReference>
<dbReference type="PROSITE" id="PS51352">
    <property type="entry name" value="THIOREDOXIN_2"/>
    <property type="match status" value="1"/>
</dbReference>
<name>A0A7G7G427_9BACT</name>
<evidence type="ECO:0000313" key="3">
    <source>
        <dbReference type="EMBL" id="QNF31911.1"/>
    </source>
</evidence>
<protein>
    <submittedName>
        <fullName evidence="3">Redoxin domain-containing protein</fullName>
    </submittedName>
</protein>
<dbReference type="InterPro" id="IPR036249">
    <property type="entry name" value="Thioredoxin-like_sf"/>
</dbReference>
<evidence type="ECO:0000256" key="1">
    <source>
        <dbReference type="SAM" id="SignalP"/>
    </source>
</evidence>
<dbReference type="RefSeq" id="WP_185272694.1">
    <property type="nucleotide sequence ID" value="NZ_CP055156.1"/>
</dbReference>
<reference evidence="3 4" key="1">
    <citation type="journal article" date="2018" name="Int. J. Syst. Evol. Microbiol.">
        <title>Adhaeribacter swui sp. nov., isolated from wet mud.</title>
        <authorList>
            <person name="Kim D.U."/>
            <person name="Kim K.W."/>
            <person name="Kang M.S."/>
            <person name="Kim J.Y."/>
            <person name="Jang J.H."/>
            <person name="Kim M.K."/>
        </authorList>
    </citation>
    <scope>NUCLEOTIDE SEQUENCE [LARGE SCALE GENOMIC DNA]</scope>
    <source>
        <strain evidence="3 4">KCTC 52873</strain>
    </source>
</reference>
<feature type="domain" description="Thioredoxin" evidence="2">
    <location>
        <begin position="24"/>
        <end position="162"/>
    </location>
</feature>
<feature type="signal peptide" evidence="1">
    <location>
        <begin position="1"/>
        <end position="19"/>
    </location>
</feature>
<dbReference type="Proteomes" id="UP000515237">
    <property type="component" value="Chromosome"/>
</dbReference>
<feature type="chain" id="PRO_5029021430" evidence="1">
    <location>
        <begin position="20"/>
        <end position="190"/>
    </location>
</feature>
<dbReference type="KEGG" id="aswu:HUW51_03925"/>
<evidence type="ECO:0000313" key="4">
    <source>
        <dbReference type="Proteomes" id="UP000515237"/>
    </source>
</evidence>
<proteinExistence type="predicted"/>
<dbReference type="SUPFAM" id="SSF52833">
    <property type="entry name" value="Thioredoxin-like"/>
    <property type="match status" value="1"/>
</dbReference>
<dbReference type="GO" id="GO:0016209">
    <property type="term" value="F:antioxidant activity"/>
    <property type="evidence" value="ECO:0007669"/>
    <property type="project" value="InterPro"/>
</dbReference>
<dbReference type="InterPro" id="IPR013766">
    <property type="entry name" value="Thioredoxin_domain"/>
</dbReference>
<accession>A0A7G7G427</accession>
<dbReference type="PANTHER" id="PTHR43640:SF1">
    <property type="entry name" value="THIOREDOXIN-DEPENDENT PEROXIREDOXIN"/>
    <property type="match status" value="1"/>
</dbReference>
<dbReference type="Gene3D" id="3.40.30.10">
    <property type="entry name" value="Glutaredoxin"/>
    <property type="match status" value="1"/>
</dbReference>
<organism evidence="3 4">
    <name type="scientific">Adhaeribacter swui</name>
    <dbReference type="NCBI Taxonomy" id="2086471"/>
    <lineage>
        <taxon>Bacteria</taxon>
        <taxon>Pseudomonadati</taxon>
        <taxon>Bacteroidota</taxon>
        <taxon>Cytophagia</taxon>
        <taxon>Cytophagales</taxon>
        <taxon>Hymenobacteraceae</taxon>
        <taxon>Adhaeribacter</taxon>
    </lineage>
</organism>
<dbReference type="Pfam" id="PF00578">
    <property type="entry name" value="AhpC-TSA"/>
    <property type="match status" value="1"/>
</dbReference>
<evidence type="ECO:0000259" key="2">
    <source>
        <dbReference type="PROSITE" id="PS51352"/>
    </source>
</evidence>
<sequence>MRKIIISCFLLLFTLHLQAQTGGYQPGQKVEAFTLQTETGQKVALTDHAASKAVVVIFTNALCPYAQLYQKRLQQLNTDYAGKGVKFLFIQSAINTNNTTTKAANDVQYAVDTDQKVSQQWGATKTPEVFVLQPDNGTFTLRYKGAIDDNPQVEGYVKENFLKNALDAIVANQAPAISQKRATGCSIKRF</sequence>